<evidence type="ECO:0000313" key="1">
    <source>
        <dbReference type="EMBL" id="KAJ2852502.1"/>
    </source>
</evidence>
<keyword evidence="2" id="KW-1185">Reference proteome</keyword>
<name>A0A9W8M346_9FUNG</name>
<dbReference type="AlphaFoldDB" id="A0A9W8M346"/>
<reference evidence="1" key="1">
    <citation type="submission" date="2022-07" db="EMBL/GenBank/DDBJ databases">
        <title>Phylogenomic reconstructions and comparative analyses of Kickxellomycotina fungi.</title>
        <authorList>
            <person name="Reynolds N.K."/>
            <person name="Stajich J.E."/>
            <person name="Barry K."/>
            <person name="Grigoriev I.V."/>
            <person name="Crous P."/>
            <person name="Smith M.E."/>
        </authorList>
    </citation>
    <scope>NUCLEOTIDE SEQUENCE</scope>
    <source>
        <strain evidence="1">NRRL 1566</strain>
    </source>
</reference>
<sequence>MFAIRSFSAFRASVQPARRALATAIGRSAQDEPSFETTKHTYLKGLLDADDADAPWHQSPVEMVSREVQTPSHGVHETW</sequence>
<gene>
    <name evidence="1" type="ORF">IWW36_000130</name>
</gene>
<accession>A0A9W8M346</accession>
<dbReference type="EMBL" id="JANBUW010000002">
    <property type="protein sequence ID" value="KAJ2852502.1"/>
    <property type="molecule type" value="Genomic_DNA"/>
</dbReference>
<evidence type="ECO:0000313" key="2">
    <source>
        <dbReference type="Proteomes" id="UP001139887"/>
    </source>
</evidence>
<protein>
    <submittedName>
        <fullName evidence="1">Uncharacterized protein</fullName>
    </submittedName>
</protein>
<proteinExistence type="predicted"/>
<dbReference type="Proteomes" id="UP001139887">
    <property type="component" value="Unassembled WGS sequence"/>
</dbReference>
<comment type="caution">
    <text evidence="1">The sequence shown here is derived from an EMBL/GenBank/DDBJ whole genome shotgun (WGS) entry which is preliminary data.</text>
</comment>
<organism evidence="1 2">
    <name type="scientific">Coemansia brasiliensis</name>
    <dbReference type="NCBI Taxonomy" id="2650707"/>
    <lineage>
        <taxon>Eukaryota</taxon>
        <taxon>Fungi</taxon>
        <taxon>Fungi incertae sedis</taxon>
        <taxon>Zoopagomycota</taxon>
        <taxon>Kickxellomycotina</taxon>
        <taxon>Kickxellomycetes</taxon>
        <taxon>Kickxellales</taxon>
        <taxon>Kickxellaceae</taxon>
        <taxon>Coemansia</taxon>
    </lineage>
</organism>
<dbReference type="OrthoDB" id="5545225at2759"/>